<evidence type="ECO:0000256" key="8">
    <source>
        <dbReference type="PROSITE-ProRule" id="PRU00042"/>
    </source>
</evidence>
<feature type="region of interest" description="Disordered" evidence="9">
    <location>
        <begin position="1"/>
        <end position="23"/>
    </location>
</feature>
<feature type="compositionally biased region" description="Basic and acidic residues" evidence="9">
    <location>
        <begin position="1"/>
        <end position="18"/>
    </location>
</feature>
<keyword evidence="6" id="KW-0804">Transcription</keyword>
<dbReference type="GeneID" id="107125768"/>
<keyword evidence="7" id="KW-0539">Nucleus</keyword>
<dbReference type="RefSeq" id="XP_015284704.1">
    <property type="nucleotide sequence ID" value="XM_015429218.1"/>
</dbReference>
<evidence type="ECO:0000256" key="6">
    <source>
        <dbReference type="ARBA" id="ARBA00023163"/>
    </source>
</evidence>
<evidence type="ECO:0000256" key="1">
    <source>
        <dbReference type="ARBA" id="ARBA00022723"/>
    </source>
</evidence>
<evidence type="ECO:0000256" key="3">
    <source>
        <dbReference type="ARBA" id="ARBA00022771"/>
    </source>
</evidence>
<dbReference type="SMART" id="SM00349">
    <property type="entry name" value="KRAB"/>
    <property type="match status" value="1"/>
</dbReference>
<evidence type="ECO:0000256" key="7">
    <source>
        <dbReference type="ARBA" id="ARBA00023242"/>
    </source>
</evidence>
<dbReference type="SUPFAM" id="SSF57667">
    <property type="entry name" value="beta-beta-alpha zinc fingers"/>
    <property type="match status" value="1"/>
</dbReference>
<feature type="domain" description="C2H2-type" evidence="10">
    <location>
        <begin position="286"/>
        <end position="313"/>
    </location>
</feature>
<dbReference type="PROSITE" id="PS50804">
    <property type="entry name" value="SCAN_BOX"/>
    <property type="match status" value="1"/>
</dbReference>
<dbReference type="PANTHER" id="PTHR45935">
    <property type="entry name" value="PROTEIN ZBED8-RELATED"/>
    <property type="match status" value="1"/>
</dbReference>
<evidence type="ECO:0000256" key="2">
    <source>
        <dbReference type="ARBA" id="ARBA00022737"/>
    </source>
</evidence>
<name>A0ABM1LFG7_GEKJA</name>
<proteinExistence type="predicted"/>
<dbReference type="InterPro" id="IPR003309">
    <property type="entry name" value="SCAN_dom"/>
</dbReference>
<evidence type="ECO:0000259" key="12">
    <source>
        <dbReference type="PROSITE" id="PS50805"/>
    </source>
</evidence>
<dbReference type="InterPro" id="IPR050916">
    <property type="entry name" value="SCAN-C2H2_zinc_finger"/>
</dbReference>
<evidence type="ECO:0000256" key="9">
    <source>
        <dbReference type="SAM" id="MobiDB-lite"/>
    </source>
</evidence>
<accession>A0ABM1LFG7</accession>
<dbReference type="PROSITE" id="PS50157">
    <property type="entry name" value="ZINC_FINGER_C2H2_2"/>
    <property type="match status" value="1"/>
</dbReference>
<dbReference type="InterPro" id="IPR036051">
    <property type="entry name" value="KRAB_dom_sf"/>
</dbReference>
<keyword evidence="4" id="KW-0862">Zinc</keyword>
<evidence type="ECO:0000313" key="14">
    <source>
        <dbReference type="RefSeq" id="XP_015284704.1"/>
    </source>
</evidence>
<evidence type="ECO:0000259" key="11">
    <source>
        <dbReference type="PROSITE" id="PS50804"/>
    </source>
</evidence>
<dbReference type="Gene3D" id="1.10.4020.10">
    <property type="entry name" value="DNA breaking-rejoining enzymes"/>
    <property type="match status" value="1"/>
</dbReference>
<keyword evidence="5" id="KW-0805">Transcription regulation</keyword>
<dbReference type="InterPro" id="IPR036236">
    <property type="entry name" value="Znf_C2H2_sf"/>
</dbReference>
<sequence>MERVEAGRERSVDMEARTEAGNGRSEQFWGRIRQTLEEAVGTSDVQSQLFQQIGYPDAKGPQELLPAEKPVRKQILELVILEKFLAVLPQEMQCWVRKCDPETYDQAVALAEVFLSRHQQKEEEVKQREQRPVTFEEVAVYFSGEEWALLDPGQRALYREVMMENYGNVASLGYNTCVLEYEENCWQKRPKEADVDERLVEGSEGKCFWDPATRSKPERKLATDSHQNDHEEYKPKLALLWREDAGNVETDEGLLKRETQRDQDCDNKFCQSATFVRNPRMAEKAYICSCCGQIFQGTSALLVHERTQIEELNYK</sequence>
<evidence type="ECO:0000256" key="5">
    <source>
        <dbReference type="ARBA" id="ARBA00023015"/>
    </source>
</evidence>
<keyword evidence="3 8" id="KW-0863">Zinc-finger</keyword>
<dbReference type="Proteomes" id="UP000694871">
    <property type="component" value="Unplaced"/>
</dbReference>
<gene>
    <name evidence="14" type="primary">LOC107125768</name>
</gene>
<dbReference type="InterPro" id="IPR038269">
    <property type="entry name" value="SCAN_sf"/>
</dbReference>
<organism evidence="13 14">
    <name type="scientific">Gekko japonicus</name>
    <name type="common">Schlegel's Japanese gecko</name>
    <dbReference type="NCBI Taxonomy" id="146911"/>
    <lineage>
        <taxon>Eukaryota</taxon>
        <taxon>Metazoa</taxon>
        <taxon>Chordata</taxon>
        <taxon>Craniata</taxon>
        <taxon>Vertebrata</taxon>
        <taxon>Euteleostomi</taxon>
        <taxon>Lepidosauria</taxon>
        <taxon>Squamata</taxon>
        <taxon>Bifurcata</taxon>
        <taxon>Gekkota</taxon>
        <taxon>Gekkonidae</taxon>
        <taxon>Gekkoninae</taxon>
        <taxon>Gekko</taxon>
    </lineage>
</organism>
<feature type="domain" description="SCAN box" evidence="11">
    <location>
        <begin position="48"/>
        <end position="112"/>
    </location>
</feature>
<dbReference type="InterPro" id="IPR013087">
    <property type="entry name" value="Znf_C2H2_type"/>
</dbReference>
<dbReference type="PROSITE" id="PS50805">
    <property type="entry name" value="KRAB"/>
    <property type="match status" value="1"/>
</dbReference>
<keyword evidence="13" id="KW-1185">Reference proteome</keyword>
<keyword evidence="2" id="KW-0677">Repeat</keyword>
<keyword evidence="1" id="KW-0479">Metal-binding</keyword>
<evidence type="ECO:0000256" key="4">
    <source>
        <dbReference type="ARBA" id="ARBA00022833"/>
    </source>
</evidence>
<evidence type="ECO:0000259" key="10">
    <source>
        <dbReference type="PROSITE" id="PS50157"/>
    </source>
</evidence>
<evidence type="ECO:0000313" key="13">
    <source>
        <dbReference type="Proteomes" id="UP000694871"/>
    </source>
</evidence>
<feature type="domain" description="KRAB" evidence="12">
    <location>
        <begin position="133"/>
        <end position="205"/>
    </location>
</feature>
<dbReference type="Gene3D" id="6.10.140.140">
    <property type="match status" value="1"/>
</dbReference>
<protein>
    <submittedName>
        <fullName evidence="14">Neurotrophin receptor-interacting factor 1-like</fullName>
    </submittedName>
</protein>
<dbReference type="SUPFAM" id="SSF109640">
    <property type="entry name" value="KRAB domain (Kruppel-associated box)"/>
    <property type="match status" value="1"/>
</dbReference>
<dbReference type="Pfam" id="PF01352">
    <property type="entry name" value="KRAB"/>
    <property type="match status" value="1"/>
</dbReference>
<dbReference type="CDD" id="cd07765">
    <property type="entry name" value="KRAB_A-box"/>
    <property type="match status" value="1"/>
</dbReference>
<dbReference type="SUPFAM" id="SSF47353">
    <property type="entry name" value="Retrovirus capsid dimerization domain-like"/>
    <property type="match status" value="1"/>
</dbReference>
<reference evidence="14" key="1">
    <citation type="submission" date="2025-08" db="UniProtKB">
        <authorList>
            <consortium name="RefSeq"/>
        </authorList>
    </citation>
    <scope>IDENTIFICATION</scope>
</reference>
<dbReference type="InterPro" id="IPR001909">
    <property type="entry name" value="KRAB"/>
</dbReference>
<dbReference type="PANTHER" id="PTHR45935:SF15">
    <property type="entry name" value="SCAN BOX DOMAIN-CONTAINING PROTEIN"/>
    <property type="match status" value="1"/>
</dbReference>
<dbReference type="SMART" id="SM00431">
    <property type="entry name" value="SCAN"/>
    <property type="match status" value="1"/>
</dbReference>
<dbReference type="Pfam" id="PF02023">
    <property type="entry name" value="SCAN"/>
    <property type="match status" value="1"/>
</dbReference>